<evidence type="ECO:0000313" key="6">
    <source>
        <dbReference type="WBParaSite" id="PgR020_g145_t02"/>
    </source>
</evidence>
<dbReference type="Proteomes" id="UP000887569">
    <property type="component" value="Unplaced"/>
</dbReference>
<sequence>MWAARKNSIAKKKKRKDWLGGDSSGLKESPHGTEGGASVPQSEASPSSIHLLEVGEEMVSWSGGLQGHPTEGGVGPLSPPRIPVLLPSWPGGAPRTQNPGQSLVSATEVNIPGSRLLKNAHSGESEGGAGVEVEGINQESVQMRRGRWSSEEEQYVAELCGAYSGHVAWNKVLEEYNKRYEPRSKAALTAKWAAIKKQRLTAQETIPLSPEVSVIRDSVSRAISMAGGETSDCPKDEASKEDDKSSETGKSISHVSVALEGSFNNNDESRIHDAVITNAFRRSFMGYYHWASKSFDRVPIRRFSGTYPKALMEAGNKLIDEVWKRPLEKNQSRIGKLNALVYAAGRTIHQVCADEKSKMHQSTQNWFRRKAKVEAEHEELIHLLTHELKRRSRKIPPTARELKSIKELVDRCRTRSTAMLMKRLEQTKQELVLVRNRISVREQEMKRKQLRKEFAKRPSLQVLRQYGGVEKGGEKSTGKQPRMSVILEYWRSIIGKSKPFDASQDKHLELWRKRQKAVYPEDALVPKSELGNLYQEALKKARPFKAAGPDGIYAFWWKNLPTAGKLLEEIIVEWLYNGKVSSKWLMKGRTVLIPKKGDLRLPQNYRPITCLNTCYKFLTATIAKVLQAHLEKGDAIPKEQRALRKKEWGCTHAILLDRAVAIDATSQRHRPLSVAWLDYRKAFDSISHSYISWILNSVNVPKGIMGTFTKLMAGWETRYEIKYERNCGKIMTQKSQPIKIANGIFQGDALSPLLFVLCMSPISFALNETAQPYRSGAGQRSGTAFSLGHQFYIDDLKIYAPNRQELLKAIKIVHGISTVIGLDLNTEKCAQAHYLPKAKGKEVENEVNVETEVKVPILGIRQSYRYLGIDEKFLATKDALQRFEESLYYRGSMIFRSQLTWRQMVNAFLSIALGGLRYGFLNTNGSGPRLQEAKKKAREMDVRVRELLAASKCRFRKSIADRLYVSRSQGGYGLKSVESLLEDTIVATFSYVALGPEMAPQYHLFESLTKRGKRTPITDGQKILTQYGIGIHIEDEERSVKVDNRTFHEPTHLVRYLTAQMNQCRDRRYFERWKNAPMAGRFPRNDGIDYRLSCLWIEKALVSSIIIRNAFAVQEGNLMAHATAAGGTQVANKLCRHCHSDLETVAHIVSNCQKWLPNLYIDRHDSVARNVYFAICVKYGLSIIHYSNQIPPVAENESAKVLWNMEIRTKSLLFHRRPDILIFDKVRRRILVIEISISGMYGMKQQLSIKTNRYTVNSMKLNEESSTPYPPGPNLVRDLQETYRQEVRFYPLIVGVCGEQISETRTYLSEILERKVSDCDSIVERMSRSAAIGTSRIVKAHFSR</sequence>
<accession>A0A915AZ71</accession>
<feature type="region of interest" description="Disordered" evidence="1">
    <location>
        <begin position="226"/>
        <end position="251"/>
    </location>
</feature>
<feature type="compositionally biased region" description="Gly residues" evidence="1">
    <location>
        <begin position="64"/>
        <end position="75"/>
    </location>
</feature>
<feature type="domain" description="Myb-like" evidence="2">
    <location>
        <begin position="140"/>
        <end position="196"/>
    </location>
</feature>
<protein>
    <submittedName>
        <fullName evidence="5 6">Reverse transcriptase domain-containing protein</fullName>
    </submittedName>
</protein>
<dbReference type="PANTHER" id="PTHR35450">
    <property type="entry name" value="REVERSE TRANSCRIPTASE DOMAIN-CONTAINING PROTEIN"/>
    <property type="match status" value="1"/>
</dbReference>
<dbReference type="CDD" id="cd01650">
    <property type="entry name" value="RT_nLTR_like"/>
    <property type="match status" value="1"/>
</dbReference>
<evidence type="ECO:0000259" key="2">
    <source>
        <dbReference type="PROSITE" id="PS50090"/>
    </source>
</evidence>
<keyword evidence="4" id="KW-1185">Reference proteome</keyword>
<organism evidence="4 6">
    <name type="scientific">Parascaris univalens</name>
    <name type="common">Nematode worm</name>
    <dbReference type="NCBI Taxonomy" id="6257"/>
    <lineage>
        <taxon>Eukaryota</taxon>
        <taxon>Metazoa</taxon>
        <taxon>Ecdysozoa</taxon>
        <taxon>Nematoda</taxon>
        <taxon>Chromadorea</taxon>
        <taxon>Rhabditida</taxon>
        <taxon>Spirurina</taxon>
        <taxon>Ascaridomorpha</taxon>
        <taxon>Ascaridoidea</taxon>
        <taxon>Ascarididae</taxon>
        <taxon>Parascaris</taxon>
    </lineage>
</organism>
<feature type="region of interest" description="Disordered" evidence="1">
    <location>
        <begin position="1"/>
        <end position="79"/>
    </location>
</feature>
<evidence type="ECO:0000259" key="3">
    <source>
        <dbReference type="PROSITE" id="PS50878"/>
    </source>
</evidence>
<dbReference type="WBParaSite" id="PgR020_g145_t01">
    <property type="protein sequence ID" value="PgR020_g145_t01"/>
    <property type="gene ID" value="PgR020_g145"/>
</dbReference>
<feature type="domain" description="Reverse transcriptase" evidence="3">
    <location>
        <begin position="574"/>
        <end position="871"/>
    </location>
</feature>
<evidence type="ECO:0000256" key="1">
    <source>
        <dbReference type="SAM" id="MobiDB-lite"/>
    </source>
</evidence>
<name>A0A915AZ71_PARUN</name>
<proteinExistence type="predicted"/>
<reference evidence="5 6" key="1">
    <citation type="submission" date="2022-11" db="UniProtKB">
        <authorList>
            <consortium name="WormBaseParasite"/>
        </authorList>
    </citation>
    <scope>IDENTIFICATION</scope>
</reference>
<dbReference type="InterPro" id="IPR000477">
    <property type="entry name" value="RT_dom"/>
</dbReference>
<dbReference type="PROSITE" id="PS50090">
    <property type="entry name" value="MYB_LIKE"/>
    <property type="match status" value="1"/>
</dbReference>
<dbReference type="PANTHER" id="PTHR35450:SF2">
    <property type="entry name" value="REVERSE TRANSCRIPTASE DOMAIN-CONTAINING PROTEIN"/>
    <property type="match status" value="1"/>
</dbReference>
<evidence type="ECO:0000313" key="4">
    <source>
        <dbReference type="Proteomes" id="UP000887569"/>
    </source>
</evidence>
<feature type="compositionally biased region" description="Basic and acidic residues" evidence="1">
    <location>
        <begin position="232"/>
        <end position="247"/>
    </location>
</feature>
<dbReference type="WBParaSite" id="PgR020_g145_t02">
    <property type="protein sequence ID" value="PgR020_g145_t02"/>
    <property type="gene ID" value="PgR020_g145"/>
</dbReference>
<dbReference type="PROSITE" id="PS50878">
    <property type="entry name" value="RT_POL"/>
    <property type="match status" value="1"/>
</dbReference>
<dbReference type="InterPro" id="IPR001005">
    <property type="entry name" value="SANT/Myb"/>
</dbReference>
<dbReference type="SUPFAM" id="SSF56672">
    <property type="entry name" value="DNA/RNA polymerases"/>
    <property type="match status" value="1"/>
</dbReference>
<dbReference type="InterPro" id="IPR043502">
    <property type="entry name" value="DNA/RNA_pol_sf"/>
</dbReference>
<evidence type="ECO:0000313" key="5">
    <source>
        <dbReference type="WBParaSite" id="PgR020_g145_t01"/>
    </source>
</evidence>
<feature type="compositionally biased region" description="Polar residues" evidence="1">
    <location>
        <begin position="39"/>
        <end position="48"/>
    </location>
</feature>
<dbReference type="Pfam" id="PF00078">
    <property type="entry name" value="RVT_1"/>
    <property type="match status" value="1"/>
</dbReference>